<dbReference type="GO" id="GO:0005886">
    <property type="term" value="C:plasma membrane"/>
    <property type="evidence" value="ECO:0007669"/>
    <property type="project" value="UniProtKB-SubCell"/>
</dbReference>
<dbReference type="PANTHER" id="PTHR43744">
    <property type="entry name" value="ABC TRANSPORTER PERMEASE PROTEIN MG189-RELATED-RELATED"/>
    <property type="match status" value="1"/>
</dbReference>
<keyword evidence="10" id="KW-1185">Reference proteome</keyword>
<evidence type="ECO:0000313" key="9">
    <source>
        <dbReference type="EMBL" id="RIQ17864.1"/>
    </source>
</evidence>
<evidence type="ECO:0000256" key="7">
    <source>
        <dbReference type="RuleBase" id="RU363032"/>
    </source>
</evidence>
<dbReference type="InterPro" id="IPR000515">
    <property type="entry name" value="MetI-like"/>
</dbReference>
<feature type="transmembrane region" description="Helical" evidence="7">
    <location>
        <begin position="118"/>
        <end position="140"/>
    </location>
</feature>
<organism evidence="9 10">
    <name type="scientific">Jiangella rhizosphaerae</name>
    <dbReference type="NCBI Taxonomy" id="2293569"/>
    <lineage>
        <taxon>Bacteria</taxon>
        <taxon>Bacillati</taxon>
        <taxon>Actinomycetota</taxon>
        <taxon>Actinomycetes</taxon>
        <taxon>Jiangellales</taxon>
        <taxon>Jiangellaceae</taxon>
        <taxon>Jiangella</taxon>
    </lineage>
</organism>
<dbReference type="OrthoDB" id="61122at2"/>
<feature type="domain" description="ABC transmembrane type-1" evidence="8">
    <location>
        <begin position="81"/>
        <end position="270"/>
    </location>
</feature>
<keyword evidence="6 7" id="KW-0472">Membrane</keyword>
<proteinExistence type="inferred from homology"/>
<comment type="similarity">
    <text evidence="7">Belongs to the binding-protein-dependent transport system permease family.</text>
</comment>
<dbReference type="RefSeq" id="WP_119662039.1">
    <property type="nucleotide sequence ID" value="NZ_QUAL01000191.1"/>
</dbReference>
<feature type="transmembrane region" description="Helical" evidence="7">
    <location>
        <begin position="80"/>
        <end position="106"/>
    </location>
</feature>
<comment type="caution">
    <text evidence="9">The sequence shown here is derived from an EMBL/GenBank/DDBJ whole genome shotgun (WGS) entry which is preliminary data.</text>
</comment>
<evidence type="ECO:0000256" key="2">
    <source>
        <dbReference type="ARBA" id="ARBA00022448"/>
    </source>
</evidence>
<feature type="transmembrane region" description="Helical" evidence="7">
    <location>
        <begin position="245"/>
        <end position="270"/>
    </location>
</feature>
<protein>
    <submittedName>
        <fullName evidence="9">Carbohydrate ABC transporter permease</fullName>
    </submittedName>
</protein>
<dbReference type="Gene3D" id="1.10.3720.10">
    <property type="entry name" value="MetI-like"/>
    <property type="match status" value="1"/>
</dbReference>
<dbReference type="AlphaFoldDB" id="A0A418KKU4"/>
<keyword evidence="4 7" id="KW-0812">Transmembrane</keyword>
<dbReference type="InterPro" id="IPR035906">
    <property type="entry name" value="MetI-like_sf"/>
</dbReference>
<dbReference type="Pfam" id="PF00528">
    <property type="entry name" value="BPD_transp_1"/>
    <property type="match status" value="1"/>
</dbReference>
<evidence type="ECO:0000259" key="8">
    <source>
        <dbReference type="PROSITE" id="PS50928"/>
    </source>
</evidence>
<feature type="transmembrane region" description="Helical" evidence="7">
    <location>
        <begin position="204"/>
        <end position="225"/>
    </location>
</feature>
<evidence type="ECO:0000256" key="5">
    <source>
        <dbReference type="ARBA" id="ARBA00022989"/>
    </source>
</evidence>
<evidence type="ECO:0000256" key="4">
    <source>
        <dbReference type="ARBA" id="ARBA00022692"/>
    </source>
</evidence>
<evidence type="ECO:0000313" key="10">
    <source>
        <dbReference type="Proteomes" id="UP000284057"/>
    </source>
</evidence>
<evidence type="ECO:0000256" key="6">
    <source>
        <dbReference type="ARBA" id="ARBA00023136"/>
    </source>
</evidence>
<dbReference type="PANTHER" id="PTHR43744:SF12">
    <property type="entry name" value="ABC TRANSPORTER PERMEASE PROTEIN MG189-RELATED"/>
    <property type="match status" value="1"/>
</dbReference>
<name>A0A418KKU4_9ACTN</name>
<gene>
    <name evidence="9" type="ORF">DY240_22300</name>
</gene>
<dbReference type="Proteomes" id="UP000284057">
    <property type="component" value="Unassembled WGS sequence"/>
</dbReference>
<accession>A0A418KKU4</accession>
<reference evidence="9 10" key="1">
    <citation type="submission" date="2018-09" db="EMBL/GenBank/DDBJ databases">
        <title>Isolation, diversity and antifungal activity of actinobacteria from wheat.</title>
        <authorList>
            <person name="Han C."/>
        </authorList>
    </citation>
    <scope>NUCLEOTIDE SEQUENCE [LARGE SCALE GENOMIC DNA]</scope>
    <source>
        <strain evidence="9 10">NEAU-YY265</strain>
    </source>
</reference>
<feature type="transmembrane region" description="Helical" evidence="7">
    <location>
        <begin position="146"/>
        <end position="166"/>
    </location>
</feature>
<keyword evidence="2 7" id="KW-0813">Transport</keyword>
<evidence type="ECO:0000256" key="3">
    <source>
        <dbReference type="ARBA" id="ARBA00022475"/>
    </source>
</evidence>
<dbReference type="CDD" id="cd06261">
    <property type="entry name" value="TM_PBP2"/>
    <property type="match status" value="1"/>
</dbReference>
<dbReference type="SUPFAM" id="SSF161098">
    <property type="entry name" value="MetI-like"/>
    <property type="match status" value="1"/>
</dbReference>
<evidence type="ECO:0000256" key="1">
    <source>
        <dbReference type="ARBA" id="ARBA00004651"/>
    </source>
</evidence>
<dbReference type="GO" id="GO:0055085">
    <property type="term" value="P:transmembrane transport"/>
    <property type="evidence" value="ECO:0007669"/>
    <property type="project" value="InterPro"/>
</dbReference>
<feature type="transmembrane region" description="Helical" evidence="7">
    <location>
        <begin position="25"/>
        <end position="50"/>
    </location>
</feature>
<keyword evidence="5 7" id="KW-1133">Transmembrane helix</keyword>
<dbReference type="EMBL" id="QUAL01000191">
    <property type="protein sequence ID" value="RIQ17864.1"/>
    <property type="molecule type" value="Genomic_DNA"/>
</dbReference>
<dbReference type="PROSITE" id="PS50928">
    <property type="entry name" value="ABC_TM1"/>
    <property type="match status" value="1"/>
</dbReference>
<keyword evidence="3" id="KW-1003">Cell membrane</keyword>
<sequence>MSSVIAARPLGARPRRNARRGARAAAIHLTAIVISFVCAGPVLLLVVASLHDSVFADFSLTNLTVANYERLLSNEVFLRWIVNSVLVALAVTALTVAVDVLAAYAFAKVRFAGRDVTFRVMLATMMLPFSATLVPVYLLASELGMIDRYSGLIIPAAAGPFGVYLLRQFVRGIPDSLLEAARIDGAGHASIFGRIILPLCRQPMAVLAIFTFVANWNTFLWPLLMAQSEHMMTLPVGIATTNTQFAQNISLLTTGAVISIVPMALLFVLFQRYFIRGVLAGAMKS</sequence>
<comment type="subcellular location">
    <subcellularLocation>
        <location evidence="1 7">Cell membrane</location>
        <topology evidence="1 7">Multi-pass membrane protein</topology>
    </subcellularLocation>
</comment>